<dbReference type="EMBL" id="PSKQ01000017">
    <property type="protein sequence ID" value="MBE8719816.1"/>
    <property type="molecule type" value="Genomic_DNA"/>
</dbReference>
<dbReference type="Pfam" id="PF07715">
    <property type="entry name" value="Plug"/>
    <property type="match status" value="1"/>
</dbReference>
<comment type="subcellular location">
    <subcellularLocation>
        <location evidence="1 7">Cell outer membrane</location>
        <topology evidence="1 7">Multi-pass membrane protein</topology>
    </subcellularLocation>
</comment>
<keyword evidence="2 7" id="KW-0813">Transport</keyword>
<reference evidence="10 11" key="1">
    <citation type="submission" date="2018-02" db="EMBL/GenBank/DDBJ databases">
        <title>Sphingobacterium KA21.</title>
        <authorList>
            <person name="Vasarhelyi B.M."/>
            <person name="Deshmukh S."/>
            <person name="Balint B."/>
            <person name="Kukolya J."/>
        </authorList>
    </citation>
    <scope>NUCLEOTIDE SEQUENCE [LARGE SCALE GENOMIC DNA]</scope>
    <source>
        <strain evidence="10 11">Ka21</strain>
    </source>
</reference>
<dbReference type="InterPro" id="IPR023997">
    <property type="entry name" value="TonB-dep_OMP_SusC/RagA_CS"/>
</dbReference>
<keyword evidence="4 7" id="KW-0812">Transmembrane</keyword>
<evidence type="ECO:0000256" key="5">
    <source>
        <dbReference type="ARBA" id="ARBA00023136"/>
    </source>
</evidence>
<evidence type="ECO:0000256" key="7">
    <source>
        <dbReference type="PROSITE-ProRule" id="PRU01360"/>
    </source>
</evidence>
<evidence type="ECO:0000256" key="3">
    <source>
        <dbReference type="ARBA" id="ARBA00022452"/>
    </source>
</evidence>
<dbReference type="InterPro" id="IPR008969">
    <property type="entry name" value="CarboxyPept-like_regulatory"/>
</dbReference>
<evidence type="ECO:0000259" key="9">
    <source>
        <dbReference type="Pfam" id="PF07715"/>
    </source>
</evidence>
<feature type="domain" description="TonB-dependent receptor plug" evidence="9">
    <location>
        <begin position="243"/>
        <end position="347"/>
    </location>
</feature>
<dbReference type="Gene3D" id="2.60.40.1120">
    <property type="entry name" value="Carboxypeptidase-like, regulatory domain"/>
    <property type="match status" value="1"/>
</dbReference>
<dbReference type="SUPFAM" id="SSF49464">
    <property type="entry name" value="Carboxypeptidase regulatory domain-like"/>
    <property type="match status" value="1"/>
</dbReference>
<comment type="similarity">
    <text evidence="7">Belongs to the TonB-dependent receptor family.</text>
</comment>
<dbReference type="Gene3D" id="2.40.170.20">
    <property type="entry name" value="TonB-dependent receptor, beta-barrel domain"/>
    <property type="match status" value="1"/>
</dbReference>
<evidence type="ECO:0000256" key="8">
    <source>
        <dbReference type="SAM" id="MobiDB-lite"/>
    </source>
</evidence>
<dbReference type="SUPFAM" id="SSF56935">
    <property type="entry name" value="Porins"/>
    <property type="match status" value="1"/>
</dbReference>
<feature type="region of interest" description="Disordered" evidence="8">
    <location>
        <begin position="132"/>
        <end position="153"/>
    </location>
</feature>
<evidence type="ECO:0000256" key="2">
    <source>
        <dbReference type="ARBA" id="ARBA00022448"/>
    </source>
</evidence>
<keyword evidence="11" id="KW-1185">Reference proteome</keyword>
<evidence type="ECO:0000313" key="11">
    <source>
        <dbReference type="Proteomes" id="UP000618319"/>
    </source>
</evidence>
<feature type="compositionally biased region" description="Polar residues" evidence="8">
    <location>
        <begin position="144"/>
        <end position="153"/>
    </location>
</feature>
<evidence type="ECO:0000313" key="10">
    <source>
        <dbReference type="EMBL" id="MBE8719816.1"/>
    </source>
</evidence>
<keyword evidence="3 7" id="KW-1134">Transmembrane beta strand</keyword>
<dbReference type="InterPro" id="IPR023996">
    <property type="entry name" value="TonB-dep_OMP_SusC/RagA"/>
</dbReference>
<keyword evidence="5 7" id="KW-0472">Membrane</keyword>
<dbReference type="InterPro" id="IPR012910">
    <property type="entry name" value="Plug_dom"/>
</dbReference>
<sequence length="1233" mass="137783">MLVMNMNIENGIALQRLGNQCSPCHRFSLKTLLVMKLFFFLTFALSFSAQGDALGQKVTVQVQQASFKSVVKEVQRQSGYSFIMKDELLRHAKAVTIHVSGRDMLEVLPVLFKNQPFGYHVNGKIVSAIPLPKPTSPPEAAPSGSVSEQQSAIQGRVTNELGEPLVGASVRVRGSDKATLTDQNGRFLLNNVPSRAILEISYIGYTALELRAANDLGTIQLKGDAADLQEVVVSTGYQQLPRERATGSFATVSNELLSRKPTMNVLDRLEGLAGGLVFHRNSASGEPSLVVRGRSTIYGDDQPLVVVDGFPIEGSLNSINPNDVENITILRDAAAASIWGVRAANGVIVVSTRRGAFNERPTIELRSQALIGDRPDLTYLPYMSSSDYIDLERVWYQDGRYDQYLSSPLDELPPLSEVVQQLMDVQQGGSTQQQADAYINDLRGVDVRKEYADAFYRSRVHQQHQFNMRGGSERVRYMFSAGYDRDQSSERGNGMDRITLRGDNTYQIMKNLQLNVSLNHAWNGQQRNAMGLYGFQGETGSNLGSVDANQYAFYPYQRLRDAQGNAVSIARDVPFLYDQQLQQQYGMQDWSYRPADEINLRDNHTKQQHSRIAASLEYKLPLGFSADLRYQFERDVITGRDLRPLGMYSTRDLINTYSVRDPNADNGLRRPVPVGDVLISNAGQRSSHNFRGQLNYNGSWAEDRHRLSGIAGMEIRDILYDDMLNSFYGYDDRTLQYTDMDKMASYEQFTMPFALPFSFGGGIQDRISQEWNRYASFYSNLSYTYLDRYVVSASGRIDKSSLFGVNPADRNVPLWSSGLAWNINRESFFPTDGIFSELRFRSTYGFNGNVSAAQTSFPIAWAGRDLMTRLPTANITSPANPLLQWEKVSQLNLAVDFGLWNNRLSGRLEWFAKRGQDLFGDYFLDPSSGFGTIQANVATMRGRGFDFELNARVGSILRWDTKLLFSHAIDRVEDIATVGTGGFSSGVTIGGGFLTGNQGYMLADREVFPLVGRPVYALYSYAWGGLDANGNPQLLDENGVVGDYAAILGSLPADKLVYHGPAQPRFYGGWTHNLSYKGIGLTTTLTYKLGHYFRRSSINYYGLAGTGMFRSTGHSDYALRWQQPGDETRTDVPAYPGYDLSSTYRDEAYRYADILVESASHIRLKDITLSYNLQGSWMESLSLRSAQVFAYVDNVGLLWRANKHGIDPDFVPMGYSNFLPLPRTYTLGITVGF</sequence>
<dbReference type="InterPro" id="IPR036942">
    <property type="entry name" value="Beta-barrel_TonB_sf"/>
</dbReference>
<gene>
    <name evidence="10" type="ORF">C4F40_03620</name>
</gene>
<comment type="caution">
    <text evidence="10">The sequence shown here is derived from an EMBL/GenBank/DDBJ whole genome shotgun (WGS) entry which is preliminary data.</text>
</comment>
<dbReference type="Gene3D" id="2.170.130.10">
    <property type="entry name" value="TonB-dependent receptor, plug domain"/>
    <property type="match status" value="1"/>
</dbReference>
<dbReference type="NCBIfam" id="TIGR04057">
    <property type="entry name" value="SusC_RagA_signa"/>
    <property type="match status" value="1"/>
</dbReference>
<evidence type="ECO:0000256" key="6">
    <source>
        <dbReference type="ARBA" id="ARBA00023237"/>
    </source>
</evidence>
<dbReference type="InterPro" id="IPR037066">
    <property type="entry name" value="Plug_dom_sf"/>
</dbReference>
<keyword evidence="6 7" id="KW-0998">Cell outer membrane</keyword>
<dbReference type="Pfam" id="PF13715">
    <property type="entry name" value="CarbopepD_reg_2"/>
    <property type="match status" value="1"/>
</dbReference>
<evidence type="ECO:0000256" key="1">
    <source>
        <dbReference type="ARBA" id="ARBA00004571"/>
    </source>
</evidence>
<name>A0ABR9T395_9SPHI</name>
<dbReference type="InterPro" id="IPR039426">
    <property type="entry name" value="TonB-dep_rcpt-like"/>
</dbReference>
<dbReference type="PROSITE" id="PS52016">
    <property type="entry name" value="TONB_DEPENDENT_REC_3"/>
    <property type="match status" value="1"/>
</dbReference>
<evidence type="ECO:0000256" key="4">
    <source>
        <dbReference type="ARBA" id="ARBA00022692"/>
    </source>
</evidence>
<dbReference type="NCBIfam" id="TIGR04056">
    <property type="entry name" value="OMP_RagA_SusC"/>
    <property type="match status" value="1"/>
</dbReference>
<accession>A0ABR9T395</accession>
<dbReference type="Proteomes" id="UP000618319">
    <property type="component" value="Unassembled WGS sequence"/>
</dbReference>
<organism evidence="10 11">
    <name type="scientific">Sphingobacterium pedocola</name>
    <dbReference type="NCBI Taxonomy" id="2082722"/>
    <lineage>
        <taxon>Bacteria</taxon>
        <taxon>Pseudomonadati</taxon>
        <taxon>Bacteroidota</taxon>
        <taxon>Sphingobacteriia</taxon>
        <taxon>Sphingobacteriales</taxon>
        <taxon>Sphingobacteriaceae</taxon>
        <taxon>Sphingobacterium</taxon>
    </lineage>
</organism>
<proteinExistence type="inferred from homology"/>
<protein>
    <recommendedName>
        <fullName evidence="9">TonB-dependent receptor plug domain-containing protein</fullName>
    </recommendedName>
</protein>